<reference evidence="2 3" key="1">
    <citation type="submission" date="2024-04" db="EMBL/GenBank/DDBJ databases">
        <title>Complete genome sequence of Nguyenibacter vanlangesis HBCM-1154, a strain capable of nitrogen fixation, IAA production, and phosphorus solubilization isolated from sugarcane soil.</title>
        <authorList>
            <person name="MY HANH P."/>
        </authorList>
    </citation>
    <scope>NUCLEOTIDE SEQUENCE [LARGE SCALE GENOMIC DNA]</scope>
    <source>
        <strain evidence="2 3">HBCM 1154</strain>
    </source>
</reference>
<dbReference type="EMBL" id="CP152276">
    <property type="protein sequence ID" value="XAE41666.1"/>
    <property type="molecule type" value="Genomic_DNA"/>
</dbReference>
<evidence type="ECO:0000313" key="2">
    <source>
        <dbReference type="EMBL" id="XAE41666.1"/>
    </source>
</evidence>
<evidence type="ECO:0000313" key="3">
    <source>
        <dbReference type="Proteomes" id="UP001449795"/>
    </source>
</evidence>
<dbReference type="RefSeq" id="WP_342627543.1">
    <property type="nucleotide sequence ID" value="NZ_CP152276.1"/>
</dbReference>
<gene>
    <name evidence="2" type="ORF">AAC691_15425</name>
</gene>
<dbReference type="Proteomes" id="UP001449795">
    <property type="component" value="Chromosome"/>
</dbReference>
<evidence type="ECO:0000256" key="1">
    <source>
        <dbReference type="SAM" id="MobiDB-lite"/>
    </source>
</evidence>
<protein>
    <submittedName>
        <fullName evidence="2">Uncharacterized protein</fullName>
    </submittedName>
</protein>
<proteinExistence type="predicted"/>
<accession>A0ABZ3D2C6</accession>
<organism evidence="2 3">
    <name type="scientific">Nguyenibacter vanlangensis</name>
    <dbReference type="NCBI Taxonomy" id="1216886"/>
    <lineage>
        <taxon>Bacteria</taxon>
        <taxon>Pseudomonadati</taxon>
        <taxon>Pseudomonadota</taxon>
        <taxon>Alphaproteobacteria</taxon>
        <taxon>Acetobacterales</taxon>
        <taxon>Acetobacteraceae</taxon>
        <taxon>Nguyenibacter</taxon>
    </lineage>
</organism>
<sequence>MSGRESYVVAHDEASLHYIAQPDPFVISFHSAGQLKFYRDGRVQGEFTDPDEAAKTFIEYVVKQYQAPIENAHAEARIAALIAETERLKETHSSMLNSFQRLCNERASSLRKTGWHRAARMLLRSHDEAVAALHDPQPPAGQTDREGRRE</sequence>
<name>A0ABZ3D2C6_9PROT</name>
<keyword evidence="3" id="KW-1185">Reference proteome</keyword>
<feature type="region of interest" description="Disordered" evidence="1">
    <location>
        <begin position="129"/>
        <end position="150"/>
    </location>
</feature>